<feature type="region of interest" description="Disordered" evidence="2">
    <location>
        <begin position="1"/>
        <end position="40"/>
    </location>
</feature>
<evidence type="ECO:0000259" key="5">
    <source>
        <dbReference type="PROSITE" id="PS50238"/>
    </source>
</evidence>
<evidence type="ECO:0000313" key="6">
    <source>
        <dbReference type="EMBL" id="CDH54633.1"/>
    </source>
</evidence>
<dbReference type="PANTHER" id="PTHR23176:SF129">
    <property type="entry name" value="RHO GTPASE ACTIVATING PROTEIN AT 16F, ISOFORM E-RELATED"/>
    <property type="match status" value="1"/>
</dbReference>
<dbReference type="SMART" id="SM00233">
    <property type="entry name" value="PH"/>
    <property type="match status" value="1"/>
</dbReference>
<organism evidence="6 7">
    <name type="scientific">Lichtheimia corymbifera JMRC:FSU:9682</name>
    <dbReference type="NCBI Taxonomy" id="1263082"/>
    <lineage>
        <taxon>Eukaryota</taxon>
        <taxon>Fungi</taxon>
        <taxon>Fungi incertae sedis</taxon>
        <taxon>Mucoromycota</taxon>
        <taxon>Mucoromycotina</taxon>
        <taxon>Mucoromycetes</taxon>
        <taxon>Mucorales</taxon>
        <taxon>Lichtheimiaceae</taxon>
        <taxon>Lichtheimia</taxon>
    </lineage>
</organism>
<dbReference type="Gene3D" id="1.10.555.10">
    <property type="entry name" value="Rho GTPase activation protein"/>
    <property type="match status" value="1"/>
</dbReference>
<dbReference type="GO" id="GO:0007165">
    <property type="term" value="P:signal transduction"/>
    <property type="evidence" value="ECO:0007669"/>
    <property type="project" value="InterPro"/>
</dbReference>
<dbReference type="EMBL" id="CBTN010000024">
    <property type="protein sequence ID" value="CDH54633.1"/>
    <property type="molecule type" value="Genomic_DNA"/>
</dbReference>
<evidence type="ECO:0000259" key="3">
    <source>
        <dbReference type="PROSITE" id="PS50003"/>
    </source>
</evidence>
<evidence type="ECO:0000256" key="1">
    <source>
        <dbReference type="ARBA" id="ARBA00022468"/>
    </source>
</evidence>
<feature type="compositionally biased region" description="Low complexity" evidence="2">
    <location>
        <begin position="694"/>
        <end position="708"/>
    </location>
</feature>
<dbReference type="InterPro" id="IPR008936">
    <property type="entry name" value="Rho_GTPase_activation_prot"/>
</dbReference>
<evidence type="ECO:0000313" key="7">
    <source>
        <dbReference type="Proteomes" id="UP000027586"/>
    </source>
</evidence>
<dbReference type="InterPro" id="IPR036871">
    <property type="entry name" value="PX_dom_sf"/>
</dbReference>
<dbReference type="GO" id="GO:0035091">
    <property type="term" value="F:phosphatidylinositol binding"/>
    <property type="evidence" value="ECO:0007669"/>
    <property type="project" value="InterPro"/>
</dbReference>
<feature type="compositionally biased region" description="Basic and acidic residues" evidence="2">
    <location>
        <begin position="857"/>
        <end position="866"/>
    </location>
</feature>
<feature type="compositionally biased region" description="Polar residues" evidence="2">
    <location>
        <begin position="204"/>
        <end position="223"/>
    </location>
</feature>
<dbReference type="Pfam" id="PF00620">
    <property type="entry name" value="RhoGAP"/>
    <property type="match status" value="1"/>
</dbReference>
<comment type="caution">
    <text evidence="6">The sequence shown here is derived from an EMBL/GenBank/DDBJ whole genome shotgun (WGS) entry which is preliminary data.</text>
</comment>
<dbReference type="Gene3D" id="3.30.1520.10">
    <property type="entry name" value="Phox-like domain"/>
    <property type="match status" value="1"/>
</dbReference>
<dbReference type="SUPFAM" id="SSF48350">
    <property type="entry name" value="GTPase activation domain, GAP"/>
    <property type="match status" value="1"/>
</dbReference>
<feature type="compositionally biased region" description="Gly residues" evidence="2">
    <location>
        <begin position="798"/>
        <end position="810"/>
    </location>
</feature>
<dbReference type="STRING" id="1263082.A0A068RWV8"/>
<dbReference type="InterPro" id="IPR011993">
    <property type="entry name" value="PH-like_dom_sf"/>
</dbReference>
<gene>
    <name evidence="6" type="ORF">LCOR_05860.1</name>
</gene>
<feature type="compositionally biased region" description="Low complexity" evidence="2">
    <location>
        <begin position="1102"/>
        <end position="1134"/>
    </location>
</feature>
<dbReference type="PROSITE" id="PS50238">
    <property type="entry name" value="RHOGAP"/>
    <property type="match status" value="1"/>
</dbReference>
<dbReference type="SUPFAM" id="SSF64268">
    <property type="entry name" value="PX domain"/>
    <property type="match status" value="1"/>
</dbReference>
<dbReference type="Gene3D" id="2.30.29.30">
    <property type="entry name" value="Pleckstrin-homology domain (PH domain)/Phosphotyrosine-binding domain (PTB)"/>
    <property type="match status" value="1"/>
</dbReference>
<feature type="compositionally biased region" description="Acidic residues" evidence="2">
    <location>
        <begin position="1071"/>
        <end position="1087"/>
    </location>
</feature>
<dbReference type="GO" id="GO:0005096">
    <property type="term" value="F:GTPase activator activity"/>
    <property type="evidence" value="ECO:0007669"/>
    <property type="project" value="UniProtKB-KW"/>
</dbReference>
<accession>A0A068RWV8</accession>
<protein>
    <submittedName>
        <fullName evidence="6">Related to bem3-gtpase-activating protein</fullName>
    </submittedName>
</protein>
<feature type="compositionally biased region" description="Low complexity" evidence="2">
    <location>
        <begin position="644"/>
        <end position="668"/>
    </location>
</feature>
<dbReference type="SMART" id="SM00324">
    <property type="entry name" value="RhoGAP"/>
    <property type="match status" value="1"/>
</dbReference>
<feature type="compositionally biased region" description="Polar residues" evidence="2">
    <location>
        <begin position="829"/>
        <end position="843"/>
    </location>
</feature>
<feature type="domain" description="PH" evidence="3">
    <location>
        <begin position="432"/>
        <end position="540"/>
    </location>
</feature>
<dbReference type="InterPro" id="IPR001683">
    <property type="entry name" value="PX_dom"/>
</dbReference>
<feature type="compositionally biased region" description="Low complexity" evidence="2">
    <location>
        <begin position="811"/>
        <end position="826"/>
    </location>
</feature>
<reference evidence="6" key="1">
    <citation type="submission" date="2013-08" db="EMBL/GenBank/DDBJ databases">
        <title>Gene expansion shapes genome architecture in the human pathogen Lichtheimia corymbifera: an evolutionary genomics analysis in the ancient terrestrial Mucorales (Mucoromycotina).</title>
        <authorList>
            <person name="Schwartze V.U."/>
            <person name="Winter S."/>
            <person name="Shelest E."/>
            <person name="Marcet-Houben M."/>
            <person name="Horn F."/>
            <person name="Wehner S."/>
            <person name="Hoffmann K."/>
            <person name="Riege K."/>
            <person name="Sammeth M."/>
            <person name="Nowrousian M."/>
            <person name="Valiante V."/>
            <person name="Linde J."/>
            <person name="Jacobsen I.D."/>
            <person name="Marz M."/>
            <person name="Brakhage A.A."/>
            <person name="Gabaldon T."/>
            <person name="Bocker S."/>
            <person name="Voigt K."/>
        </authorList>
    </citation>
    <scope>NUCLEOTIDE SEQUENCE [LARGE SCALE GENOMIC DNA]</scope>
    <source>
        <strain evidence="6">FSU 9682</strain>
    </source>
</reference>
<feature type="compositionally biased region" description="Low complexity" evidence="2">
    <location>
        <begin position="113"/>
        <end position="132"/>
    </location>
</feature>
<keyword evidence="7" id="KW-1185">Reference proteome</keyword>
<dbReference type="PROSITE" id="PS50195">
    <property type="entry name" value="PX"/>
    <property type="match status" value="1"/>
</dbReference>
<feature type="region of interest" description="Disordered" evidence="2">
    <location>
        <begin position="542"/>
        <end position="594"/>
    </location>
</feature>
<feature type="domain" description="PX" evidence="4">
    <location>
        <begin position="303"/>
        <end position="425"/>
    </location>
</feature>
<feature type="compositionally biased region" description="Pro residues" evidence="2">
    <location>
        <begin position="1218"/>
        <end position="1231"/>
    </location>
</feature>
<feature type="compositionally biased region" description="Low complexity" evidence="2">
    <location>
        <begin position="1"/>
        <end position="18"/>
    </location>
</feature>
<dbReference type="InterPro" id="IPR000198">
    <property type="entry name" value="RhoGAP_dom"/>
</dbReference>
<dbReference type="AlphaFoldDB" id="A0A068RWV8"/>
<feature type="region of interest" description="Disordered" evidence="2">
    <location>
        <begin position="247"/>
        <end position="287"/>
    </location>
</feature>
<dbReference type="VEuPathDB" id="FungiDB:LCOR_05860.1"/>
<keyword evidence="1" id="KW-0343">GTPase activation</keyword>
<name>A0A068RWV8_9FUNG</name>
<feature type="region of interest" description="Disordered" evidence="2">
    <location>
        <begin position="630"/>
        <end position="870"/>
    </location>
</feature>
<dbReference type="GO" id="GO:0005737">
    <property type="term" value="C:cytoplasm"/>
    <property type="evidence" value="ECO:0007669"/>
    <property type="project" value="TreeGrafter"/>
</dbReference>
<feature type="region of interest" description="Disordered" evidence="2">
    <location>
        <begin position="1211"/>
        <end position="1249"/>
    </location>
</feature>
<feature type="compositionally biased region" description="Pro residues" evidence="2">
    <location>
        <begin position="166"/>
        <end position="176"/>
    </location>
</feature>
<dbReference type="Proteomes" id="UP000027586">
    <property type="component" value="Unassembled WGS sequence"/>
</dbReference>
<feature type="domain" description="Rho-GAP" evidence="5">
    <location>
        <begin position="874"/>
        <end position="1079"/>
    </location>
</feature>
<dbReference type="CDD" id="cd06093">
    <property type="entry name" value="PX_domain"/>
    <property type="match status" value="1"/>
</dbReference>
<proteinExistence type="predicted"/>
<feature type="region of interest" description="Disordered" evidence="2">
    <location>
        <begin position="1071"/>
        <end position="1160"/>
    </location>
</feature>
<evidence type="ECO:0000259" key="4">
    <source>
        <dbReference type="PROSITE" id="PS50195"/>
    </source>
</evidence>
<dbReference type="InterPro" id="IPR050729">
    <property type="entry name" value="Rho-GAP"/>
</dbReference>
<dbReference type="Pfam" id="PF00169">
    <property type="entry name" value="PH"/>
    <property type="match status" value="1"/>
</dbReference>
<dbReference type="Pfam" id="PF00787">
    <property type="entry name" value="PX"/>
    <property type="match status" value="1"/>
</dbReference>
<dbReference type="InterPro" id="IPR001849">
    <property type="entry name" value="PH_domain"/>
</dbReference>
<feature type="compositionally biased region" description="Polar residues" evidence="2">
    <location>
        <begin position="1233"/>
        <end position="1249"/>
    </location>
</feature>
<feature type="compositionally biased region" description="Basic and acidic residues" evidence="2">
    <location>
        <begin position="583"/>
        <end position="594"/>
    </location>
</feature>
<dbReference type="PROSITE" id="PS50003">
    <property type="entry name" value="PH_DOMAIN"/>
    <property type="match status" value="1"/>
</dbReference>
<dbReference type="SUPFAM" id="SSF50729">
    <property type="entry name" value="PH domain-like"/>
    <property type="match status" value="1"/>
</dbReference>
<feature type="region of interest" description="Disordered" evidence="2">
    <location>
        <begin position="89"/>
        <end position="180"/>
    </location>
</feature>
<evidence type="ECO:0000256" key="2">
    <source>
        <dbReference type="SAM" id="MobiDB-lite"/>
    </source>
</evidence>
<feature type="compositionally biased region" description="Low complexity" evidence="2">
    <location>
        <begin position="256"/>
        <end position="287"/>
    </location>
</feature>
<feature type="compositionally biased region" description="Low complexity" evidence="2">
    <location>
        <begin position="545"/>
        <end position="579"/>
    </location>
</feature>
<dbReference type="OrthoDB" id="185175at2759"/>
<feature type="region of interest" description="Disordered" evidence="2">
    <location>
        <begin position="200"/>
        <end position="223"/>
    </location>
</feature>
<dbReference type="PANTHER" id="PTHR23176">
    <property type="entry name" value="RHO/RAC/CDC GTPASE-ACTIVATING PROTEIN"/>
    <property type="match status" value="1"/>
</dbReference>
<sequence>MPQQQQQQQQQQRQQQQQPVAVYSSLSDSHTSRDIQHPPQQDQLWKIIEKQRVLIQGLQKSNAILAAERDGLRDRVVHLEQRLASYNKGETGEDVSVPGSMTCYSPTPPPRSPYRASNSNNKHNDDNSSSSHQHPYHHNADNTTTSRGISPPPPPPPPFDRRPSTPASPPPAPSTPTSPQTIIEKDAQLYAQYQMSIQRKEGSHYNNNRPTPSKSTDTATSSSYYHRPELGKWSSSAVDVSSNGVHKINHSRSNINDNTTTTSSWWSPSPSNSNDDHSSSSPAAAAAAGGGEAPLRLAKLMDDVIVKVVGSNIKRNEKGREVVSFIISVGKRGAADTYEELWRVEKLYSDILALDTKIKSTGDHTVKKKMSKLPDKQLLSSNSRAPNKIDQRKVALEQYLQHLVSLPNSDITDICEFLSTNVCERDVSFQKTGRKAGYLTKRGKNFGGWKSRYFIINGPVLEYYESKDGAYLGEIKLTNAQLGRQTKPHPAVEDIVYRHAFLIVEQKRPGVHSSLSRHILCANSDEERDEWIQALMLNIRQGGDNNSSSTSSSSSNVGTSRADNVGGAGNSSNNGTNTKKATKKGDKARKISKVEIRPVAAAPISHMKPSLGADMDKLTSVPSVNVVPLSSPTLDNHVMDECKSPTSDSAPEPSPSSSSSATLSTSLPNMHVSPMLGGHYQPQLASPPPPPPSSQQGSTTPPSSTSSSTPPPPPPHQAPSRDMPPRRNSTSNVSESMDDDPARLRQTMGSPIPNAIRSSEDLVLDTGGNNDVSERRVKQKANRVTMWGKKMFSSSSSSGGGSSNAEGGAGSPSPSARPSTSSSLAPTDINGNSETASRMSSVPSGFRSFLSRSSNDSNERHSEDSNGSKQVFGVPLEDAVRVSRVVEGYELPSVVYRCIEYLDAKKAVMEEGLYRLSGSNMVIQKLKKKFNQDGDVNLLAAKEEYDVHAIAGLLKLWLRELPTTVLTREHRADFLHVIDLLDRKDRVNELGRLVSVIPLANYTLLRALTAHLLQVVQHSETNKMTMRNVSIVFAPTLGIPPSIFNLFMSEFEYIFWTTENGDAAPRMIEKDQEDNEEKVVNEEEGDDQATQPPQQQHEEESSAPPDTTTTITTEDTDTQPQDKPTTPSSPLPSLQRNHTLRLREESGRSNRNSIHYMDGAPNAIVSMEKNVDGVSALAMDEEDDDVDDLAVLKNSDESSDQDEDEVVEALMNKRYSRLPPPQGLSPMPPHRAPTTTSSKGSSGLQPLQQ</sequence>